<proteinExistence type="predicted"/>
<evidence type="ECO:0000313" key="5">
    <source>
        <dbReference type="Proteomes" id="UP000193834"/>
    </source>
</evidence>
<dbReference type="PRINTS" id="PR00032">
    <property type="entry name" value="HTHARAC"/>
</dbReference>
<dbReference type="SMART" id="SM00342">
    <property type="entry name" value="HTH_ARAC"/>
    <property type="match status" value="1"/>
</dbReference>
<dbReference type="GO" id="GO:0043565">
    <property type="term" value="F:sequence-specific DNA binding"/>
    <property type="evidence" value="ECO:0007669"/>
    <property type="project" value="InterPro"/>
</dbReference>
<dbReference type="STRING" id="1852522.SAMN06295960_1711"/>
<organism evidence="4 5">
    <name type="scientific">Paenibacillus aquistagni</name>
    <dbReference type="NCBI Taxonomy" id="1852522"/>
    <lineage>
        <taxon>Bacteria</taxon>
        <taxon>Bacillati</taxon>
        <taxon>Bacillota</taxon>
        <taxon>Bacilli</taxon>
        <taxon>Bacillales</taxon>
        <taxon>Paenibacillaceae</taxon>
        <taxon>Paenibacillus</taxon>
    </lineage>
</organism>
<evidence type="ECO:0000256" key="2">
    <source>
        <dbReference type="ARBA" id="ARBA00023125"/>
    </source>
</evidence>
<dbReference type="OrthoDB" id="9813413at2"/>
<accession>A0A1X7JLX5</accession>
<evidence type="ECO:0000313" key="4">
    <source>
        <dbReference type="EMBL" id="SMG28921.1"/>
    </source>
</evidence>
<evidence type="ECO:0000256" key="1">
    <source>
        <dbReference type="ARBA" id="ARBA00023015"/>
    </source>
</evidence>
<sequence length="285" mass="32853">MSETLTIVMNESPSKGEITVLFSGQSQTDKAHTVGPNMFDYILIHYVQSGKGQLQMRDTTYQLQEGDSFFIFPGELAFYASDDEDPWAYRWIALRGSQAEKLLADSGIGPHRPIVRPASYQRLNTLFERIQSSLEQGGFSGDLEAEGYVRIALAEYSKAHEHERMSNPEVRTEIERQIEQAVRYITLRYYSSISIEQLAQQYGYHRTYFSKMFHEITGESPIQLLIRLRMERARTLLLTTQLSIEQISSSVGYADALYFSKMFKRTFGHSPTAYRKEYQVLHVDH</sequence>
<dbReference type="PANTHER" id="PTHR43280">
    <property type="entry name" value="ARAC-FAMILY TRANSCRIPTIONAL REGULATOR"/>
    <property type="match status" value="1"/>
</dbReference>
<dbReference type="AlphaFoldDB" id="A0A1X7JLX5"/>
<dbReference type="InterPro" id="IPR018060">
    <property type="entry name" value="HTH_AraC"/>
</dbReference>
<reference evidence="4 5" key="1">
    <citation type="submission" date="2017-04" db="EMBL/GenBank/DDBJ databases">
        <authorList>
            <person name="Afonso C.L."/>
            <person name="Miller P.J."/>
            <person name="Scott M.A."/>
            <person name="Spackman E."/>
            <person name="Goraichik I."/>
            <person name="Dimitrov K.M."/>
            <person name="Suarez D.L."/>
            <person name="Swayne D.E."/>
        </authorList>
    </citation>
    <scope>NUCLEOTIDE SEQUENCE [LARGE SCALE GENOMIC DNA]</scope>
    <source>
        <strain evidence="4 5">11</strain>
    </source>
</reference>
<name>A0A1X7JLX5_9BACL</name>
<dbReference type="InterPro" id="IPR003313">
    <property type="entry name" value="AraC-bd"/>
</dbReference>
<dbReference type="GO" id="GO:0003700">
    <property type="term" value="F:DNA-binding transcription factor activity"/>
    <property type="evidence" value="ECO:0007669"/>
    <property type="project" value="InterPro"/>
</dbReference>
<dbReference type="Gene3D" id="2.60.120.280">
    <property type="entry name" value="Regulatory protein AraC"/>
    <property type="match status" value="1"/>
</dbReference>
<keyword evidence="2 4" id="KW-0238">DNA-binding</keyword>
<dbReference type="Proteomes" id="UP000193834">
    <property type="component" value="Unassembled WGS sequence"/>
</dbReference>
<dbReference type="CDD" id="cd06986">
    <property type="entry name" value="cupin_MmsR-like_N"/>
    <property type="match status" value="1"/>
</dbReference>
<dbReference type="InterPro" id="IPR009057">
    <property type="entry name" value="Homeodomain-like_sf"/>
</dbReference>
<dbReference type="InterPro" id="IPR037923">
    <property type="entry name" value="HTH-like"/>
</dbReference>
<protein>
    <submittedName>
        <fullName evidence="4">AraC-type DNA-binding protein</fullName>
    </submittedName>
</protein>
<gene>
    <name evidence="4" type="ORF">SAMN06295960_1711</name>
</gene>
<keyword evidence="5" id="KW-1185">Reference proteome</keyword>
<dbReference type="Gene3D" id="1.10.10.60">
    <property type="entry name" value="Homeodomain-like"/>
    <property type="match status" value="2"/>
</dbReference>
<dbReference type="SUPFAM" id="SSF51215">
    <property type="entry name" value="Regulatory protein AraC"/>
    <property type="match status" value="1"/>
</dbReference>
<keyword evidence="3" id="KW-0804">Transcription</keyword>
<dbReference type="PROSITE" id="PS00041">
    <property type="entry name" value="HTH_ARAC_FAMILY_1"/>
    <property type="match status" value="1"/>
</dbReference>
<evidence type="ECO:0000256" key="3">
    <source>
        <dbReference type="ARBA" id="ARBA00023163"/>
    </source>
</evidence>
<keyword evidence="1" id="KW-0805">Transcription regulation</keyword>
<dbReference type="Pfam" id="PF12833">
    <property type="entry name" value="HTH_18"/>
    <property type="match status" value="1"/>
</dbReference>
<dbReference type="PROSITE" id="PS01124">
    <property type="entry name" value="HTH_ARAC_FAMILY_2"/>
    <property type="match status" value="1"/>
</dbReference>
<dbReference type="SUPFAM" id="SSF46689">
    <property type="entry name" value="Homeodomain-like"/>
    <property type="match status" value="2"/>
</dbReference>
<dbReference type="InterPro" id="IPR018062">
    <property type="entry name" value="HTH_AraC-typ_CS"/>
</dbReference>
<dbReference type="InterPro" id="IPR020449">
    <property type="entry name" value="Tscrpt_reg_AraC-type_HTH"/>
</dbReference>
<dbReference type="PANTHER" id="PTHR43280:SF30">
    <property type="entry name" value="MMSAB OPERON REGULATORY PROTEIN"/>
    <property type="match status" value="1"/>
</dbReference>
<dbReference type="Pfam" id="PF02311">
    <property type="entry name" value="AraC_binding"/>
    <property type="match status" value="1"/>
</dbReference>
<dbReference type="EMBL" id="FXAZ01000001">
    <property type="protein sequence ID" value="SMG28921.1"/>
    <property type="molecule type" value="Genomic_DNA"/>
</dbReference>
<dbReference type="RefSeq" id="WP_085493816.1">
    <property type="nucleotide sequence ID" value="NZ_FXAZ01000001.1"/>
</dbReference>